<dbReference type="HOGENOM" id="CLU_449646_0_0_5"/>
<accession>Q1YIX0</accession>
<comment type="caution">
    <text evidence="2">The sequence shown here is derived from an EMBL/GenBank/DDBJ whole genome shotgun (WGS) entry which is preliminary data.</text>
</comment>
<gene>
    <name evidence="2" type="ORF">SI859A1_01350</name>
</gene>
<dbReference type="BioCyc" id="AURANTIMONAS:SI859A1_01350-MONOMER"/>
<dbReference type="EMBL" id="AAPJ01000003">
    <property type="protein sequence ID" value="EAS49997.1"/>
    <property type="molecule type" value="Genomic_DNA"/>
</dbReference>
<proteinExistence type="predicted"/>
<sequence length="607" mass="67168">MAVQRLRRRRVPTTSYARLENAALAAVVSEGGEIEGRESGLYNPAPRGSVAKASASVEIFRSIAPQSPRPAEMLDTVTVKGDGMLSARDLAIHEYLVAAAYEAAYVASEQGTEREVVGQELEVPMKGVLAFLGTSARRAHVLKSVAALNRTSVSYSIPGGRTVTDVPLLVGWHESGAEADVVRFSLPSRVWWLLASQPSYAYLELAALATMSSRYGIHLYRHLALRMSRTRWDPMEPDTVLHYSPEEAAAAIGYDEAPMQVGRLTTALKRAVSDLKEVRRFRVEYAAPRRRAAKGAPISAFVLQIAMLPPQVETAKLGGIHKSAKPFTGAPDVPDLRVNSHVWDKASELARQHGRRIAPNYISGAWFGSLHEAYGGGPTDRDAARKEYRGAVLLRAIRAHGPDRAAFAWFTEELKDPDLLAEVDHSSELDRRFKYEAAGEKARRIRLRDYKHGDRKQRAARLPKPTREQRFAKAVAKVEAGKAERLKRFADATVVELDVAYDGINDARRMADDFTRRTWRGNRLIELRLSHLVRDDIVTEVIGRYPASVDDLESVLSRPDIISGYRPIHDPTVEAPVVTGPRRPAFLPGSKPWEVVGGTTKKPSDDD</sequence>
<name>Q1YIX0_AURMS</name>
<feature type="region of interest" description="Disordered" evidence="1">
    <location>
        <begin position="580"/>
        <end position="607"/>
    </location>
</feature>
<dbReference type="Proteomes" id="UP000000321">
    <property type="component" value="Unassembled WGS sequence"/>
</dbReference>
<dbReference type="RefSeq" id="WP_009209208.1">
    <property type="nucleotide sequence ID" value="NZ_BBWP01000041.1"/>
</dbReference>
<evidence type="ECO:0000256" key="1">
    <source>
        <dbReference type="SAM" id="MobiDB-lite"/>
    </source>
</evidence>
<evidence type="ECO:0008006" key="4">
    <source>
        <dbReference type="Google" id="ProtNLM"/>
    </source>
</evidence>
<organism evidence="2 3">
    <name type="scientific">Aurantimonas manganoxydans (strain ATCC BAA-1229 / DSM 21871 / SI85-9A1)</name>
    <dbReference type="NCBI Taxonomy" id="287752"/>
    <lineage>
        <taxon>Bacteria</taxon>
        <taxon>Pseudomonadati</taxon>
        <taxon>Pseudomonadota</taxon>
        <taxon>Alphaproteobacteria</taxon>
        <taxon>Hyphomicrobiales</taxon>
        <taxon>Aurantimonadaceae</taxon>
        <taxon>Aurantimonas</taxon>
    </lineage>
</organism>
<reference evidence="2 3" key="1">
    <citation type="journal article" date="2008" name="Appl. Environ. Microbiol.">
        <title>Genomic insights into Mn(II) oxidation by the marine alphaproteobacterium Aurantimonas sp. strain SI85-9A1.</title>
        <authorList>
            <person name="Dick G.J."/>
            <person name="Podell S."/>
            <person name="Johnson H.A."/>
            <person name="Rivera-Espinoza Y."/>
            <person name="Bernier-Latmani R."/>
            <person name="McCarthy J.K."/>
            <person name="Torpey J.W."/>
            <person name="Clement B.G."/>
            <person name="Gaasterland T."/>
            <person name="Tebo B.M."/>
        </authorList>
    </citation>
    <scope>NUCLEOTIDE SEQUENCE [LARGE SCALE GENOMIC DNA]</scope>
    <source>
        <strain evidence="2 3">SI85-9A1</strain>
    </source>
</reference>
<evidence type="ECO:0000313" key="3">
    <source>
        <dbReference type="Proteomes" id="UP000000321"/>
    </source>
</evidence>
<evidence type="ECO:0000313" key="2">
    <source>
        <dbReference type="EMBL" id="EAS49997.1"/>
    </source>
</evidence>
<dbReference type="AlphaFoldDB" id="Q1YIX0"/>
<keyword evidence="3" id="KW-1185">Reference proteome</keyword>
<protein>
    <recommendedName>
        <fullName evidence="4">Initiator Rep protein domain-containing protein</fullName>
    </recommendedName>
</protein>